<keyword evidence="7" id="KW-0539">Nucleus</keyword>
<evidence type="ECO:0000256" key="4">
    <source>
        <dbReference type="ARBA" id="ARBA00022722"/>
    </source>
</evidence>
<dbReference type="Pfam" id="PF13359">
    <property type="entry name" value="DDE_Tnp_4"/>
    <property type="match status" value="1"/>
</dbReference>
<proteinExistence type="inferred from homology"/>
<dbReference type="GO" id="GO:0005634">
    <property type="term" value="C:nucleus"/>
    <property type="evidence" value="ECO:0007669"/>
    <property type="project" value="UniProtKB-SubCell"/>
</dbReference>
<organism evidence="8 9">
    <name type="scientific">Paramuricea clavata</name>
    <name type="common">Red gorgonian</name>
    <name type="synonym">Violescent sea-whip</name>
    <dbReference type="NCBI Taxonomy" id="317549"/>
    <lineage>
        <taxon>Eukaryota</taxon>
        <taxon>Metazoa</taxon>
        <taxon>Cnidaria</taxon>
        <taxon>Anthozoa</taxon>
        <taxon>Octocorallia</taxon>
        <taxon>Malacalcyonacea</taxon>
        <taxon>Plexauridae</taxon>
        <taxon>Paramuricea</taxon>
    </lineage>
</organism>
<protein>
    <submittedName>
        <fullName evidence="8">Uncharacterized protein</fullName>
    </submittedName>
</protein>
<dbReference type="InterPro" id="IPR045249">
    <property type="entry name" value="HARBI1-like"/>
</dbReference>
<keyword evidence="5" id="KW-0479">Metal-binding</keyword>
<comment type="similarity">
    <text evidence="3">Belongs to the HARBI1 family.</text>
</comment>
<evidence type="ECO:0000256" key="5">
    <source>
        <dbReference type="ARBA" id="ARBA00022723"/>
    </source>
</evidence>
<dbReference type="OrthoDB" id="5946103at2759"/>
<evidence type="ECO:0000256" key="7">
    <source>
        <dbReference type="ARBA" id="ARBA00023242"/>
    </source>
</evidence>
<dbReference type="PANTHER" id="PTHR22930:SF85">
    <property type="entry name" value="GH03217P-RELATED"/>
    <property type="match status" value="1"/>
</dbReference>
<evidence type="ECO:0000256" key="1">
    <source>
        <dbReference type="ARBA" id="ARBA00001968"/>
    </source>
</evidence>
<sequence>MAPSKQVIQSIVASISAVVSLVTQMFGLVLIWGMNVSRQNNAIITMIARKRNYFREKLARRRLNILNRRPRSCWFKKGRTDLWWENMWNGIAPEECWKKNFRMPRESFMNLLAELNPYISPDLSSPNYRALSAEKKLALTLYFLKDTGSLGMTANTFGIAVNTASAVITEVCQVISRKMGPKYIHLPRSQESMRRKVSEFEAKFGMNQAFGCVDGTHIPIKCPAENSQDFFCYKQYHSLSVQAVCDYRGCFLDVECMWPGSVHDAKVFTNSSINIKLRDNKLPTTYQTLVEGRAKVPNYLIGDPAYPLLPFCMKEYKTCISNEEVIFNNMLRAARNPIECAFGRLKARWAILTRKMDFKLETIPKVVYACFVLHNYCEKNNVNVDQTVVNSQIEFIRRNEAEFQNNPDPIYSSNEEEGIVVRKTLTKLVLDTLM</sequence>
<dbReference type="EMBL" id="CACRXK020005524">
    <property type="protein sequence ID" value="CAB4006502.1"/>
    <property type="molecule type" value="Genomic_DNA"/>
</dbReference>
<evidence type="ECO:0000313" key="9">
    <source>
        <dbReference type="Proteomes" id="UP001152795"/>
    </source>
</evidence>
<evidence type="ECO:0000256" key="3">
    <source>
        <dbReference type="ARBA" id="ARBA00006958"/>
    </source>
</evidence>
<evidence type="ECO:0000313" key="8">
    <source>
        <dbReference type="EMBL" id="CAB4006502.1"/>
    </source>
</evidence>
<dbReference type="GO" id="GO:0046872">
    <property type="term" value="F:metal ion binding"/>
    <property type="evidence" value="ECO:0007669"/>
    <property type="project" value="UniProtKB-KW"/>
</dbReference>
<accession>A0A7D9EEC4</accession>
<comment type="subcellular location">
    <subcellularLocation>
        <location evidence="2">Nucleus</location>
    </subcellularLocation>
</comment>
<dbReference type="GO" id="GO:0004518">
    <property type="term" value="F:nuclease activity"/>
    <property type="evidence" value="ECO:0007669"/>
    <property type="project" value="UniProtKB-KW"/>
</dbReference>
<evidence type="ECO:0000256" key="2">
    <source>
        <dbReference type="ARBA" id="ARBA00004123"/>
    </source>
</evidence>
<dbReference type="Proteomes" id="UP001152795">
    <property type="component" value="Unassembled WGS sequence"/>
</dbReference>
<dbReference type="PANTHER" id="PTHR22930">
    <property type="match status" value="1"/>
</dbReference>
<keyword evidence="9" id="KW-1185">Reference proteome</keyword>
<name>A0A7D9EEC4_PARCT</name>
<reference evidence="8" key="1">
    <citation type="submission" date="2020-04" db="EMBL/GenBank/DDBJ databases">
        <authorList>
            <person name="Alioto T."/>
            <person name="Alioto T."/>
            <person name="Gomez Garrido J."/>
        </authorList>
    </citation>
    <scope>NUCLEOTIDE SEQUENCE</scope>
    <source>
        <strain evidence="8">A484AB</strain>
    </source>
</reference>
<dbReference type="GO" id="GO:0016787">
    <property type="term" value="F:hydrolase activity"/>
    <property type="evidence" value="ECO:0007669"/>
    <property type="project" value="UniProtKB-KW"/>
</dbReference>
<keyword evidence="6" id="KW-0378">Hydrolase</keyword>
<comment type="cofactor">
    <cofactor evidence="1">
        <name>a divalent metal cation</name>
        <dbReference type="ChEBI" id="CHEBI:60240"/>
    </cofactor>
</comment>
<dbReference type="AlphaFoldDB" id="A0A7D9EEC4"/>
<keyword evidence="4" id="KW-0540">Nuclease</keyword>
<dbReference type="InterPro" id="IPR027806">
    <property type="entry name" value="HARBI1_dom"/>
</dbReference>
<gene>
    <name evidence="8" type="ORF">PACLA_8A046453</name>
</gene>
<comment type="caution">
    <text evidence="8">The sequence shown here is derived from an EMBL/GenBank/DDBJ whole genome shotgun (WGS) entry which is preliminary data.</text>
</comment>
<evidence type="ECO:0000256" key="6">
    <source>
        <dbReference type="ARBA" id="ARBA00022801"/>
    </source>
</evidence>